<gene>
    <name evidence="2" type="ORF">TR69_WS6001000579</name>
</gene>
<dbReference type="AlphaFoldDB" id="A0A136LY46"/>
<organism evidence="2 3">
    <name type="scientific">candidate division WS6 bacterium OLB20</name>
    <dbReference type="NCBI Taxonomy" id="1617426"/>
    <lineage>
        <taxon>Bacteria</taxon>
        <taxon>Candidatus Dojkabacteria</taxon>
    </lineage>
</organism>
<dbReference type="EMBL" id="JYNZ01000003">
    <property type="protein sequence ID" value="KXK26573.1"/>
    <property type="molecule type" value="Genomic_DNA"/>
</dbReference>
<keyword evidence="1" id="KW-0812">Transmembrane</keyword>
<reference evidence="2 3" key="1">
    <citation type="submission" date="2015-02" db="EMBL/GenBank/DDBJ databases">
        <title>Improved understanding of the partial-nitritation anammox process through 23 genomes representing the majority of the microbial community.</title>
        <authorList>
            <person name="Speth D.R."/>
            <person name="In T Zandt M."/>
            <person name="Guerrero Cruz S."/>
            <person name="Jetten M.S."/>
            <person name="Dutilh B.E."/>
        </authorList>
    </citation>
    <scope>NUCLEOTIDE SEQUENCE [LARGE SCALE GENOMIC DNA]</scope>
    <source>
        <strain evidence="2">OLB20</strain>
    </source>
</reference>
<name>A0A136LY46_9BACT</name>
<keyword evidence="1" id="KW-0472">Membrane</keyword>
<evidence type="ECO:0000256" key="1">
    <source>
        <dbReference type="SAM" id="Phobius"/>
    </source>
</evidence>
<proteinExistence type="predicted"/>
<comment type="caution">
    <text evidence="2">The sequence shown here is derived from an EMBL/GenBank/DDBJ whole genome shotgun (WGS) entry which is preliminary data.</text>
</comment>
<protein>
    <submittedName>
        <fullName evidence="2">Uncharacterized protein</fullName>
    </submittedName>
</protein>
<feature type="transmembrane region" description="Helical" evidence="1">
    <location>
        <begin position="7"/>
        <end position="25"/>
    </location>
</feature>
<dbReference type="STRING" id="1617426.TR69_WS6001000579"/>
<evidence type="ECO:0000313" key="3">
    <source>
        <dbReference type="Proteomes" id="UP000070457"/>
    </source>
</evidence>
<evidence type="ECO:0000313" key="2">
    <source>
        <dbReference type="EMBL" id="KXK26573.1"/>
    </source>
</evidence>
<keyword evidence="1" id="KW-1133">Transmembrane helix</keyword>
<sequence>MKQAASITLAIVLLTGAAVLFYLGWQELQQIPSVTPGTTSEFKLPDGFCIPESDSCVITHHAEARLAGSMLKSAEGDVVNLLPTADPFRFSAGSDVTGMLTLIEGEGDESVAVPVSYDELISLSAERCVRMQISYLYRVASAVTVDTTELTLRDSLLKMRPCATETATGTDPQLIFELLNR</sequence>
<accession>A0A136LY46</accession>
<dbReference type="Proteomes" id="UP000070457">
    <property type="component" value="Unassembled WGS sequence"/>
</dbReference>